<gene>
    <name evidence="2" type="ORF">EVAR_10428_1</name>
</gene>
<evidence type="ECO:0000256" key="1">
    <source>
        <dbReference type="SAM" id="MobiDB-lite"/>
    </source>
</evidence>
<feature type="region of interest" description="Disordered" evidence="1">
    <location>
        <begin position="102"/>
        <end position="136"/>
    </location>
</feature>
<dbReference type="AlphaFoldDB" id="A0A4C1UCN1"/>
<accession>A0A4C1UCN1</accession>
<organism evidence="2 3">
    <name type="scientific">Eumeta variegata</name>
    <name type="common">Bagworm moth</name>
    <name type="synonym">Eumeta japonica</name>
    <dbReference type="NCBI Taxonomy" id="151549"/>
    <lineage>
        <taxon>Eukaryota</taxon>
        <taxon>Metazoa</taxon>
        <taxon>Ecdysozoa</taxon>
        <taxon>Arthropoda</taxon>
        <taxon>Hexapoda</taxon>
        <taxon>Insecta</taxon>
        <taxon>Pterygota</taxon>
        <taxon>Neoptera</taxon>
        <taxon>Endopterygota</taxon>
        <taxon>Lepidoptera</taxon>
        <taxon>Glossata</taxon>
        <taxon>Ditrysia</taxon>
        <taxon>Tineoidea</taxon>
        <taxon>Psychidae</taxon>
        <taxon>Oiketicinae</taxon>
        <taxon>Eumeta</taxon>
    </lineage>
</organism>
<evidence type="ECO:0000313" key="2">
    <source>
        <dbReference type="EMBL" id="GBP24201.1"/>
    </source>
</evidence>
<dbReference type="EMBL" id="BGZK01000158">
    <property type="protein sequence ID" value="GBP24201.1"/>
    <property type="molecule type" value="Genomic_DNA"/>
</dbReference>
<evidence type="ECO:0000313" key="3">
    <source>
        <dbReference type="Proteomes" id="UP000299102"/>
    </source>
</evidence>
<comment type="caution">
    <text evidence="2">The sequence shown here is derived from an EMBL/GenBank/DDBJ whole genome shotgun (WGS) entry which is preliminary data.</text>
</comment>
<keyword evidence="3" id="KW-1185">Reference proteome</keyword>
<sequence>MSVDVTCEQTDECTGHRLNRLWGKRTWRQCKGSPFLLWQRNLEKHRLSAIAGASGENPSALLDDLKKICVSIPWTGCYYDCGRGPRPIISLHTSEIVRTARRRGPPLLSTEADSAPAGLGGSAHEPPATAEAVAGR</sequence>
<reference evidence="2 3" key="1">
    <citation type="journal article" date="2019" name="Commun. Biol.">
        <title>The bagworm genome reveals a unique fibroin gene that provides high tensile strength.</title>
        <authorList>
            <person name="Kono N."/>
            <person name="Nakamura H."/>
            <person name="Ohtoshi R."/>
            <person name="Tomita M."/>
            <person name="Numata K."/>
            <person name="Arakawa K."/>
        </authorList>
    </citation>
    <scope>NUCLEOTIDE SEQUENCE [LARGE SCALE GENOMIC DNA]</scope>
</reference>
<dbReference type="Proteomes" id="UP000299102">
    <property type="component" value="Unassembled WGS sequence"/>
</dbReference>
<proteinExistence type="predicted"/>
<name>A0A4C1UCN1_EUMVA</name>
<protein>
    <submittedName>
        <fullName evidence="2">Uncharacterized protein</fullName>
    </submittedName>
</protein>